<accession>A0A1I4PWR4</accession>
<gene>
    <name evidence="2" type="ORF">SAMN05421880_1131</name>
</gene>
<dbReference type="STRING" id="52442.SAMN05421880_1131"/>
<evidence type="ECO:0000313" key="2">
    <source>
        <dbReference type="EMBL" id="SFM32174.1"/>
    </source>
</evidence>
<dbReference type="Proteomes" id="UP000199561">
    <property type="component" value="Unassembled WGS sequence"/>
</dbReference>
<protein>
    <submittedName>
        <fullName evidence="2">LPXTG-motif cell wall anchor domain-containing protein</fullName>
    </submittedName>
</protein>
<sequence>MTVKGEGVEYVSRFPFAVGTGGKSNMPYIIGVVLLIAGVGFFFMRSGGSNKNNTEAA</sequence>
<dbReference type="NCBIfam" id="TIGR01167">
    <property type="entry name" value="LPXTG_anchor"/>
    <property type="match status" value="1"/>
</dbReference>
<keyword evidence="1" id="KW-1133">Transmembrane helix</keyword>
<keyword evidence="1" id="KW-0812">Transmembrane</keyword>
<evidence type="ECO:0000256" key="1">
    <source>
        <dbReference type="SAM" id="Phobius"/>
    </source>
</evidence>
<dbReference type="EMBL" id="FOUF01000013">
    <property type="protein sequence ID" value="SFM32174.1"/>
    <property type="molecule type" value="Genomic_DNA"/>
</dbReference>
<keyword evidence="1" id="KW-0472">Membrane</keyword>
<reference evidence="2 3" key="1">
    <citation type="submission" date="2016-10" db="EMBL/GenBank/DDBJ databases">
        <authorList>
            <person name="de Groot N.N."/>
        </authorList>
    </citation>
    <scope>NUCLEOTIDE SEQUENCE [LARGE SCALE GENOMIC DNA]</scope>
    <source>
        <strain evidence="2 3">Nm146</strain>
    </source>
</reference>
<evidence type="ECO:0000313" key="3">
    <source>
        <dbReference type="Proteomes" id="UP000199561"/>
    </source>
</evidence>
<proteinExistence type="predicted"/>
<organism evidence="2 3">
    <name type="scientific">Nitrosomonas nitrosa</name>
    <dbReference type="NCBI Taxonomy" id="52442"/>
    <lineage>
        <taxon>Bacteria</taxon>
        <taxon>Pseudomonadati</taxon>
        <taxon>Pseudomonadota</taxon>
        <taxon>Betaproteobacteria</taxon>
        <taxon>Nitrosomonadales</taxon>
        <taxon>Nitrosomonadaceae</taxon>
        <taxon>Nitrosomonas</taxon>
    </lineage>
</organism>
<name>A0A1I4PWR4_9PROT</name>
<dbReference type="AlphaFoldDB" id="A0A1I4PWR4"/>
<keyword evidence="3" id="KW-1185">Reference proteome</keyword>
<feature type="transmembrane region" description="Helical" evidence="1">
    <location>
        <begin position="26"/>
        <end position="44"/>
    </location>
</feature>